<dbReference type="InterPro" id="IPR058031">
    <property type="entry name" value="AAA_lid_NorR"/>
</dbReference>
<keyword evidence="3" id="KW-0805">Transcription regulation</keyword>
<evidence type="ECO:0000256" key="1">
    <source>
        <dbReference type="ARBA" id="ARBA00022741"/>
    </source>
</evidence>
<dbReference type="Proteomes" id="UP000287502">
    <property type="component" value="Chromosome"/>
</dbReference>
<dbReference type="InterPro" id="IPR027417">
    <property type="entry name" value="P-loop_NTPase"/>
</dbReference>
<dbReference type="SUPFAM" id="SSF52540">
    <property type="entry name" value="P-loop containing nucleoside triphosphate hydrolases"/>
    <property type="match status" value="1"/>
</dbReference>
<evidence type="ECO:0000259" key="7">
    <source>
        <dbReference type="PROSITE" id="PS50110"/>
    </source>
</evidence>
<dbReference type="GO" id="GO:0005524">
    <property type="term" value="F:ATP binding"/>
    <property type="evidence" value="ECO:0007669"/>
    <property type="project" value="UniProtKB-KW"/>
</dbReference>
<dbReference type="Gene3D" id="3.40.50.2300">
    <property type="match status" value="1"/>
</dbReference>
<dbReference type="InterPro" id="IPR011006">
    <property type="entry name" value="CheY-like_superfamily"/>
</dbReference>
<dbReference type="PROSITE" id="PS50110">
    <property type="entry name" value="RESPONSE_REGULATORY"/>
    <property type="match status" value="1"/>
</dbReference>
<dbReference type="GO" id="GO:0043565">
    <property type="term" value="F:sequence-specific DNA binding"/>
    <property type="evidence" value="ECO:0007669"/>
    <property type="project" value="InterPro"/>
</dbReference>
<dbReference type="Pfam" id="PF25601">
    <property type="entry name" value="AAA_lid_14"/>
    <property type="match status" value="1"/>
</dbReference>
<sequence>MDIYRIMLVDDDLSHLEYTARIIEKNFTQKPVCVNDSRTVLSTLSEGGFCLILLDLNMPHINGLELLTDINFRFPEIPVVIVTAAEDSETVVSAVRQGAFDYVTKASGKNRLIAAVSKAVKHYFTMKELDKLKEEFFDPADDSAISQKFVTNSSRMARIFSYMKNIAPTPTPVLITGETGVGKELIAELIYDMSGMKGRMVKVNVSGLDDTVFSDTLFGHVKGAFTGADGMREGLVKSAENGVLFLDEIGDLEQSSQVKLLRLLQDNSYYPLGSDNVRQVNTKIVAATNRDLKAMSETGEFRKDLYYRLMFHNIIIPPLRERKEDIFPVTEHLLAEIAERYSIPKPSITAPALMLMSGYDYPGNVRELEGIMYDMVAETHPEIIDEKIVADYFRRKGLKLEIQNEITGLADRLEIAYRGAFPTVKELSDHLIQMALDEAEGNISKAAQLLGINRQTIYRHLSEQ</sequence>
<dbReference type="Pfam" id="PF00158">
    <property type="entry name" value="Sigma54_activat"/>
    <property type="match status" value="1"/>
</dbReference>
<dbReference type="Pfam" id="PF02954">
    <property type="entry name" value="HTH_8"/>
    <property type="match status" value="1"/>
</dbReference>
<dbReference type="PROSITE" id="PS00675">
    <property type="entry name" value="SIGMA54_INTERACT_1"/>
    <property type="match status" value="1"/>
</dbReference>
<dbReference type="SUPFAM" id="SSF46689">
    <property type="entry name" value="Homeodomain-like"/>
    <property type="match status" value="1"/>
</dbReference>
<keyword evidence="5" id="KW-0597">Phosphoprotein</keyword>
<evidence type="ECO:0000256" key="2">
    <source>
        <dbReference type="ARBA" id="ARBA00022840"/>
    </source>
</evidence>
<dbReference type="InterPro" id="IPR002197">
    <property type="entry name" value="HTH_Fis"/>
</dbReference>
<keyword evidence="9" id="KW-1185">Reference proteome</keyword>
<keyword evidence="4" id="KW-0804">Transcription</keyword>
<dbReference type="RefSeq" id="WP_128466679.1">
    <property type="nucleotide sequence ID" value="NZ_CP035108.1"/>
</dbReference>
<keyword evidence="1" id="KW-0547">Nucleotide-binding</keyword>
<proteinExistence type="predicted"/>
<gene>
    <name evidence="8" type="ORF">EP073_08265</name>
</gene>
<dbReference type="PANTHER" id="PTHR32071">
    <property type="entry name" value="TRANSCRIPTIONAL REGULATORY PROTEIN"/>
    <property type="match status" value="1"/>
</dbReference>
<dbReference type="CDD" id="cd00156">
    <property type="entry name" value="REC"/>
    <property type="match status" value="1"/>
</dbReference>
<dbReference type="InterPro" id="IPR002078">
    <property type="entry name" value="Sigma_54_int"/>
</dbReference>
<dbReference type="InterPro" id="IPR003593">
    <property type="entry name" value="AAA+_ATPase"/>
</dbReference>
<name>A0A3R5XXV3_9BACT</name>
<dbReference type="GO" id="GO:0000160">
    <property type="term" value="P:phosphorelay signal transduction system"/>
    <property type="evidence" value="ECO:0007669"/>
    <property type="project" value="InterPro"/>
</dbReference>
<dbReference type="OrthoDB" id="9802388at2"/>
<dbReference type="KEGG" id="gtl:EP073_08265"/>
<evidence type="ECO:0000256" key="3">
    <source>
        <dbReference type="ARBA" id="ARBA00023015"/>
    </source>
</evidence>
<protein>
    <submittedName>
        <fullName evidence="8">Sigma-54-dependent Fis family transcriptional regulator</fullName>
    </submittedName>
</protein>
<evidence type="ECO:0000256" key="4">
    <source>
        <dbReference type="ARBA" id="ARBA00023163"/>
    </source>
</evidence>
<evidence type="ECO:0000259" key="6">
    <source>
        <dbReference type="PROSITE" id="PS50045"/>
    </source>
</evidence>
<dbReference type="AlphaFoldDB" id="A0A3R5XXV3"/>
<feature type="modified residue" description="4-aspartylphosphate" evidence="5">
    <location>
        <position position="55"/>
    </location>
</feature>
<organism evidence="8 9">
    <name type="scientific">Geovibrio thiophilus</name>
    <dbReference type="NCBI Taxonomy" id="139438"/>
    <lineage>
        <taxon>Bacteria</taxon>
        <taxon>Pseudomonadati</taxon>
        <taxon>Deferribacterota</taxon>
        <taxon>Deferribacteres</taxon>
        <taxon>Deferribacterales</taxon>
        <taxon>Geovibrionaceae</taxon>
        <taxon>Geovibrio</taxon>
    </lineage>
</organism>
<evidence type="ECO:0000313" key="9">
    <source>
        <dbReference type="Proteomes" id="UP000287502"/>
    </source>
</evidence>
<dbReference type="PROSITE" id="PS50045">
    <property type="entry name" value="SIGMA54_INTERACT_4"/>
    <property type="match status" value="1"/>
</dbReference>
<reference evidence="8 9" key="1">
    <citation type="submission" date="2019-01" db="EMBL/GenBank/DDBJ databases">
        <title>Geovibrio thiophilus DSM 11263, complete genome.</title>
        <authorList>
            <person name="Spring S."/>
            <person name="Bunk B."/>
            <person name="Sproer C."/>
        </authorList>
    </citation>
    <scope>NUCLEOTIDE SEQUENCE [LARGE SCALE GENOMIC DNA]</scope>
    <source>
        <strain evidence="8 9">DSM 11263</strain>
    </source>
</reference>
<dbReference type="SMART" id="SM00448">
    <property type="entry name" value="REC"/>
    <property type="match status" value="1"/>
</dbReference>
<evidence type="ECO:0000313" key="8">
    <source>
        <dbReference type="EMBL" id="QAR33393.1"/>
    </source>
</evidence>
<dbReference type="SUPFAM" id="SSF52172">
    <property type="entry name" value="CheY-like"/>
    <property type="match status" value="1"/>
</dbReference>
<dbReference type="Pfam" id="PF00072">
    <property type="entry name" value="Response_reg"/>
    <property type="match status" value="1"/>
</dbReference>
<evidence type="ECO:0000256" key="5">
    <source>
        <dbReference type="PROSITE-ProRule" id="PRU00169"/>
    </source>
</evidence>
<feature type="domain" description="Response regulatory" evidence="7">
    <location>
        <begin position="5"/>
        <end position="120"/>
    </location>
</feature>
<dbReference type="Gene3D" id="3.40.50.300">
    <property type="entry name" value="P-loop containing nucleotide triphosphate hydrolases"/>
    <property type="match status" value="1"/>
</dbReference>
<feature type="domain" description="Sigma-54 factor interaction" evidence="6">
    <location>
        <begin position="149"/>
        <end position="377"/>
    </location>
</feature>
<dbReference type="PRINTS" id="PR01590">
    <property type="entry name" value="HTHFIS"/>
</dbReference>
<dbReference type="InterPro" id="IPR001789">
    <property type="entry name" value="Sig_transdc_resp-reg_receiver"/>
</dbReference>
<dbReference type="InterPro" id="IPR025662">
    <property type="entry name" value="Sigma_54_int_dom_ATP-bd_1"/>
</dbReference>
<dbReference type="Gene3D" id="1.10.10.60">
    <property type="entry name" value="Homeodomain-like"/>
    <property type="match status" value="1"/>
</dbReference>
<dbReference type="EMBL" id="CP035108">
    <property type="protein sequence ID" value="QAR33393.1"/>
    <property type="molecule type" value="Genomic_DNA"/>
</dbReference>
<dbReference type="FunFam" id="3.40.50.300:FF:000006">
    <property type="entry name" value="DNA-binding transcriptional regulator NtrC"/>
    <property type="match status" value="1"/>
</dbReference>
<dbReference type="SMART" id="SM00382">
    <property type="entry name" value="AAA"/>
    <property type="match status" value="1"/>
</dbReference>
<dbReference type="PANTHER" id="PTHR32071:SF13">
    <property type="entry name" value="RESPONSE REGULATOR HSFA"/>
    <property type="match status" value="1"/>
</dbReference>
<dbReference type="InterPro" id="IPR009057">
    <property type="entry name" value="Homeodomain-like_sf"/>
</dbReference>
<keyword evidence="2" id="KW-0067">ATP-binding</keyword>
<dbReference type="CDD" id="cd00009">
    <property type="entry name" value="AAA"/>
    <property type="match status" value="1"/>
</dbReference>
<dbReference type="Gene3D" id="1.10.8.60">
    <property type="match status" value="1"/>
</dbReference>
<accession>A0A3R5XXV3</accession>
<dbReference type="GO" id="GO:0006355">
    <property type="term" value="P:regulation of DNA-templated transcription"/>
    <property type="evidence" value="ECO:0007669"/>
    <property type="project" value="InterPro"/>
</dbReference>